<dbReference type="InterPro" id="IPR039688">
    <property type="entry name" value="STAC1/2/3"/>
</dbReference>
<dbReference type="InterPro" id="IPR046349">
    <property type="entry name" value="C1-like_sf"/>
</dbReference>
<keyword evidence="7" id="KW-0863">Zinc-finger</keyword>
<evidence type="ECO:0000256" key="2">
    <source>
        <dbReference type="ARBA" id="ARBA00004496"/>
    </source>
</evidence>
<feature type="region of interest" description="Disordered" evidence="10">
    <location>
        <begin position="354"/>
        <end position="375"/>
    </location>
</feature>
<comment type="subcellular location">
    <subcellularLocation>
        <location evidence="1">Cell membrane</location>
        <topology evidence="1">Peripheral membrane protein</topology>
        <orientation evidence="1">Cytoplasmic side</orientation>
    </subcellularLocation>
    <subcellularLocation>
        <location evidence="2">Cytoplasm</location>
    </subcellularLocation>
</comment>
<dbReference type="Gene3D" id="3.30.60.20">
    <property type="match status" value="1"/>
</dbReference>
<evidence type="ECO:0000256" key="8">
    <source>
        <dbReference type="ARBA" id="ARBA00022833"/>
    </source>
</evidence>
<dbReference type="InterPro" id="IPR002219">
    <property type="entry name" value="PKC_DAG/PE"/>
</dbReference>
<name>A0A8X6WVC7_9ARAC</name>
<dbReference type="InterPro" id="IPR027267">
    <property type="entry name" value="AH/BAR_dom_sf"/>
</dbReference>
<dbReference type="SUPFAM" id="SSF57889">
    <property type="entry name" value="Cysteine-rich domain"/>
    <property type="match status" value="1"/>
</dbReference>
<evidence type="ECO:0000256" key="9">
    <source>
        <dbReference type="ARBA" id="ARBA00023136"/>
    </source>
</evidence>
<dbReference type="GO" id="GO:0005737">
    <property type="term" value="C:cytoplasm"/>
    <property type="evidence" value="ECO:0007669"/>
    <property type="project" value="UniProtKB-SubCell"/>
</dbReference>
<dbReference type="GO" id="GO:0003009">
    <property type="term" value="P:skeletal muscle contraction"/>
    <property type="evidence" value="ECO:0007669"/>
    <property type="project" value="TreeGrafter"/>
</dbReference>
<evidence type="ECO:0000256" key="1">
    <source>
        <dbReference type="ARBA" id="ARBA00004413"/>
    </source>
</evidence>
<dbReference type="GO" id="GO:0005886">
    <property type="term" value="C:plasma membrane"/>
    <property type="evidence" value="ECO:0007669"/>
    <property type="project" value="UniProtKB-SubCell"/>
</dbReference>
<evidence type="ECO:0000256" key="3">
    <source>
        <dbReference type="ARBA" id="ARBA00022475"/>
    </source>
</evidence>
<dbReference type="SMART" id="SM00109">
    <property type="entry name" value="C1"/>
    <property type="match status" value="1"/>
</dbReference>
<keyword evidence="5" id="KW-0479">Metal-binding</keyword>
<feature type="domain" description="Phorbol-ester/DAG-type" evidence="11">
    <location>
        <begin position="294"/>
        <end position="344"/>
    </location>
</feature>
<evidence type="ECO:0000256" key="10">
    <source>
        <dbReference type="SAM" id="MobiDB-lite"/>
    </source>
</evidence>
<evidence type="ECO:0000256" key="7">
    <source>
        <dbReference type="ARBA" id="ARBA00022771"/>
    </source>
</evidence>
<dbReference type="Pfam" id="PF00130">
    <property type="entry name" value="C1_1"/>
    <property type="match status" value="1"/>
</dbReference>
<gene>
    <name evidence="12" type="primary">AVEN_115995_1</name>
    <name evidence="12" type="ORF">TNIN_77441</name>
</gene>
<dbReference type="AlphaFoldDB" id="A0A8X6WVC7"/>
<keyword evidence="9" id="KW-0472">Membrane</keyword>
<keyword evidence="4" id="KW-0963">Cytoplasm</keyword>
<dbReference type="EMBL" id="BMAV01002508">
    <property type="protein sequence ID" value="GFY41440.1"/>
    <property type="molecule type" value="Genomic_DNA"/>
</dbReference>
<dbReference type="PROSITE" id="PS00479">
    <property type="entry name" value="ZF_DAG_PE_1"/>
    <property type="match status" value="1"/>
</dbReference>
<dbReference type="GO" id="GO:1903078">
    <property type="term" value="P:positive regulation of protein localization to plasma membrane"/>
    <property type="evidence" value="ECO:0007669"/>
    <property type="project" value="TreeGrafter"/>
</dbReference>
<dbReference type="OrthoDB" id="6250593at2759"/>
<dbReference type="FunFam" id="3.30.60.20:FF:000056">
    <property type="entry name" value="Uncharacterized protein, isoform C"/>
    <property type="match status" value="1"/>
</dbReference>
<accession>A0A8X6WVC7</accession>
<evidence type="ECO:0000256" key="5">
    <source>
        <dbReference type="ARBA" id="ARBA00022723"/>
    </source>
</evidence>
<evidence type="ECO:0000313" key="13">
    <source>
        <dbReference type="Proteomes" id="UP000886998"/>
    </source>
</evidence>
<dbReference type="PROSITE" id="PS50081">
    <property type="entry name" value="ZF_DAG_PE_2"/>
    <property type="match status" value="1"/>
</dbReference>
<keyword evidence="6" id="KW-0677">Repeat</keyword>
<keyword evidence="3" id="KW-1003">Cell membrane</keyword>
<feature type="compositionally biased region" description="Basic and acidic residues" evidence="10">
    <location>
        <begin position="262"/>
        <end position="276"/>
    </location>
</feature>
<dbReference type="GO" id="GO:0008270">
    <property type="term" value="F:zinc ion binding"/>
    <property type="evidence" value="ECO:0007669"/>
    <property type="project" value="UniProtKB-KW"/>
</dbReference>
<keyword evidence="13" id="KW-1185">Reference proteome</keyword>
<dbReference type="CDD" id="cd20817">
    <property type="entry name" value="C1_Stac"/>
    <property type="match status" value="1"/>
</dbReference>
<evidence type="ECO:0000256" key="4">
    <source>
        <dbReference type="ARBA" id="ARBA00022490"/>
    </source>
</evidence>
<evidence type="ECO:0000313" key="12">
    <source>
        <dbReference type="EMBL" id="GFY41440.1"/>
    </source>
</evidence>
<comment type="caution">
    <text evidence="12">The sequence shown here is derived from an EMBL/GenBank/DDBJ whole genome shotgun (WGS) entry which is preliminary data.</text>
</comment>
<dbReference type="PANTHER" id="PTHR15135">
    <property type="entry name" value="STAC"/>
    <property type="match status" value="1"/>
</dbReference>
<feature type="region of interest" description="Disordered" evidence="10">
    <location>
        <begin position="262"/>
        <end position="285"/>
    </location>
</feature>
<evidence type="ECO:0000256" key="6">
    <source>
        <dbReference type="ARBA" id="ARBA00022737"/>
    </source>
</evidence>
<keyword evidence="8" id="KW-0862">Zinc</keyword>
<dbReference type="Proteomes" id="UP000886998">
    <property type="component" value="Unassembled WGS sequence"/>
</dbReference>
<dbReference type="Gene3D" id="1.20.1270.60">
    <property type="entry name" value="Arfaptin homology (AH) domain/BAR domain"/>
    <property type="match status" value="1"/>
</dbReference>
<dbReference type="PANTHER" id="PTHR15135:SF7">
    <property type="entry name" value="STAC-LIKE, ISOFORM J"/>
    <property type="match status" value="1"/>
</dbReference>
<proteinExistence type="predicted"/>
<protein>
    <recommendedName>
        <fullName evidence="11">Phorbol-ester/DAG-type domain-containing protein</fullName>
    </recommendedName>
</protein>
<evidence type="ECO:0000259" key="11">
    <source>
        <dbReference type="PROSITE" id="PS50081"/>
    </source>
</evidence>
<reference evidence="12" key="1">
    <citation type="submission" date="2020-08" db="EMBL/GenBank/DDBJ databases">
        <title>Multicomponent nature underlies the extraordinary mechanical properties of spider dragline silk.</title>
        <authorList>
            <person name="Kono N."/>
            <person name="Nakamura H."/>
            <person name="Mori M."/>
            <person name="Yoshida Y."/>
            <person name="Ohtoshi R."/>
            <person name="Malay A.D."/>
            <person name="Moran D.A.P."/>
            <person name="Tomita M."/>
            <person name="Numata K."/>
            <person name="Arakawa K."/>
        </authorList>
    </citation>
    <scope>NUCLEOTIDE SEQUENCE</scope>
</reference>
<sequence length="375" mass="42902">MLQKPPYQSTLFTSWEVLLQEIEVDSQVHGDIARSLGRQVGMMLLEKTFHRKIQSRKIFLHRESFETILSKAEELLNKCHQDYTEAYNGLLSHRSHTKLAEYYDMHNAYVQQLHAANGMLEHYSKETLPKLLEELEDVYTDLSDTISGAIFTAADMLVSKSREQGNHYENIASAAQAVKTRSDVTNFIRSLNVEKLSQPCTKHLYNPPYMENDPAQMEPGMMLRDELVIDRLSQLPNRSQTLKQDVSVLEAQIKQLQEAVESMERLQKRNDNDKKGGKSGLRPLSAAPGALDIAHVFQEYTYKKITACDHCKEILRGHSRQGVRCKLCKMNVHAECQEKVKGACQPKPRLLRRQKSTSEIETKIAVPEPEEETFS</sequence>
<organism evidence="12 13">
    <name type="scientific">Trichonephila inaurata madagascariensis</name>
    <dbReference type="NCBI Taxonomy" id="2747483"/>
    <lineage>
        <taxon>Eukaryota</taxon>
        <taxon>Metazoa</taxon>
        <taxon>Ecdysozoa</taxon>
        <taxon>Arthropoda</taxon>
        <taxon>Chelicerata</taxon>
        <taxon>Arachnida</taxon>
        <taxon>Araneae</taxon>
        <taxon>Araneomorphae</taxon>
        <taxon>Entelegynae</taxon>
        <taxon>Araneoidea</taxon>
        <taxon>Nephilidae</taxon>
        <taxon>Trichonephila</taxon>
        <taxon>Trichonephila inaurata</taxon>
    </lineage>
</organism>
<dbReference type="SUPFAM" id="SSF103657">
    <property type="entry name" value="BAR/IMD domain-like"/>
    <property type="match status" value="1"/>
</dbReference>